<evidence type="ECO:0000313" key="5">
    <source>
        <dbReference type="Proteomes" id="UP001597302"/>
    </source>
</evidence>
<feature type="transmembrane region" description="Helical" evidence="1">
    <location>
        <begin position="647"/>
        <end position="666"/>
    </location>
</feature>
<dbReference type="Pfam" id="PF07584">
    <property type="entry name" value="BatA"/>
    <property type="match status" value="1"/>
</dbReference>
<dbReference type="PANTHER" id="PTHR37464:SF1">
    <property type="entry name" value="BLL2463 PROTEIN"/>
    <property type="match status" value="1"/>
</dbReference>
<proteinExistence type="predicted"/>
<keyword evidence="1" id="KW-0812">Transmembrane</keyword>
<dbReference type="EMBL" id="JBHTOQ010000022">
    <property type="protein sequence ID" value="MFD1481765.1"/>
    <property type="molecule type" value="Genomic_DNA"/>
</dbReference>
<organism evidence="4 5">
    <name type="scientific">Paracoccus nototheniae</name>
    <dbReference type="NCBI Taxonomy" id="2489002"/>
    <lineage>
        <taxon>Bacteria</taxon>
        <taxon>Pseudomonadati</taxon>
        <taxon>Pseudomonadota</taxon>
        <taxon>Alphaproteobacteria</taxon>
        <taxon>Rhodobacterales</taxon>
        <taxon>Paracoccaceae</taxon>
        <taxon>Paracoccus</taxon>
    </lineage>
</organism>
<evidence type="ECO:0000256" key="1">
    <source>
        <dbReference type="SAM" id="Phobius"/>
    </source>
</evidence>
<evidence type="ECO:0000259" key="3">
    <source>
        <dbReference type="Pfam" id="PF13709"/>
    </source>
</evidence>
<sequence>MLLLGPLGFAAPWLLAALIALPVLWVILRAMPPAPKRIVFPGIALLAGLADRAPLASRTPWWLLLIRLAAVAALILAFAGPVWRPVVQAPADGPLLVVMDGGYGTALDWPARQARAERALTEAAAAGRPTALVMANGRDGQGPLVFQPADTWLAGLRGARPAPWSSRLPDDPQAALAALPDGSLSTLWIADGTDHPNRAAWLSALADRGAVTVVPPARPLRTLSLAEGETPSLSLISTDEAAPGIEAIGPDPQGIERALASLTPGDPVAQDGTILRPVAIDLPPELRNRITRFQIAGEGHAGAVVLADDRTRRRKVALVGEAADQAEGQQLLAQTHYLRQALAPSADLVEGTLGDVLDAAPDVIILVDQVQLAEIGDLGLWVDQGGLLIRFAGPRMAGSDRLLDEPLLPVALRQGGRDIGGALSWGDPRGLAPFAADGPFAGLELPGDVEVRAQLMAQPGPDLAGRTLAALTDNTPLITRDRLGQGQVVLVHVTANAEWSNLPLSGLFVQMMERLVATARLTPTEQASDDRQQPFWTPETLLDGFGRTAPAEGLSPVAAADLAQGPGPDRPAGIYAAGERRQALNAGGPFARATWPGATVEAVGATTGRDLMGALLAAAALLLAVDALASAWLARGRGRGQGQGRRTGARATTTTLVALAMLPALLATTPRAQAQDLDPDLMRAASEVALAYVMTGDAEIDGASEQGLAGLSMALRARTSVEPGAPIGIDPDTDDLSLLTFLYWPVTDGQPAPGPQAYLRLNAFLRSGGMILFDTRDGDIAGMGGPDMSDALRRLAAPLDIPPLAPVPDDHVLTRAFYLLGDFPGRWQGNPVWLEAPPVGAQSDAGMPFRQLNDGVSPVIIGGNSWAEAWAVDEAGYPIFPIGQGWTGEQQREMAVRFGINLIMYVLTGNYKSDQVHVPALLDRLRTEEFLAP</sequence>
<feature type="transmembrane region" description="Helical" evidence="1">
    <location>
        <begin position="61"/>
        <end position="83"/>
    </location>
</feature>
<dbReference type="InterPro" id="IPR025297">
    <property type="entry name" value="DUF4159"/>
</dbReference>
<protein>
    <submittedName>
        <fullName evidence="4">DUF4159 domain-containing protein</fullName>
    </submittedName>
</protein>
<dbReference type="Gene3D" id="3.40.50.12140">
    <property type="entry name" value="Domain of unknown function DUF4159"/>
    <property type="match status" value="1"/>
</dbReference>
<feature type="transmembrane region" description="Helical" evidence="1">
    <location>
        <begin position="6"/>
        <end position="28"/>
    </location>
</feature>
<comment type="caution">
    <text evidence="4">The sequence shown here is derived from an EMBL/GenBank/DDBJ whole genome shotgun (WGS) entry which is preliminary data.</text>
</comment>
<dbReference type="Pfam" id="PF13709">
    <property type="entry name" value="DUF4159"/>
    <property type="match status" value="1"/>
</dbReference>
<accession>A0ABW4E054</accession>
<name>A0ABW4E054_9RHOB</name>
<dbReference type="InterPro" id="IPR011933">
    <property type="entry name" value="Double_TM_dom"/>
</dbReference>
<dbReference type="SUPFAM" id="SSF52317">
    <property type="entry name" value="Class I glutamine amidotransferase-like"/>
    <property type="match status" value="1"/>
</dbReference>
<dbReference type="InterPro" id="IPR024163">
    <property type="entry name" value="Aerotolerance_reg_N"/>
</dbReference>
<dbReference type="Gene3D" id="3.40.50.880">
    <property type="match status" value="1"/>
</dbReference>
<dbReference type="RefSeq" id="WP_131574108.1">
    <property type="nucleotide sequence ID" value="NZ_CBCSAJ010000010.1"/>
</dbReference>
<dbReference type="NCBIfam" id="TIGR02226">
    <property type="entry name" value="two_anch"/>
    <property type="match status" value="1"/>
</dbReference>
<feature type="transmembrane region" description="Helical" evidence="1">
    <location>
        <begin position="611"/>
        <end position="635"/>
    </location>
</feature>
<keyword evidence="5" id="KW-1185">Reference proteome</keyword>
<keyword evidence="1" id="KW-1133">Transmembrane helix</keyword>
<feature type="domain" description="Aerotolerance regulator N-terminal" evidence="2">
    <location>
        <begin position="8"/>
        <end position="81"/>
    </location>
</feature>
<dbReference type="CDD" id="cd03143">
    <property type="entry name" value="A4_beta-galactosidase_middle_domain"/>
    <property type="match status" value="1"/>
</dbReference>
<dbReference type="PANTHER" id="PTHR37464">
    <property type="entry name" value="BLL2463 PROTEIN"/>
    <property type="match status" value="1"/>
</dbReference>
<evidence type="ECO:0000313" key="4">
    <source>
        <dbReference type="EMBL" id="MFD1481765.1"/>
    </source>
</evidence>
<dbReference type="InterPro" id="IPR029062">
    <property type="entry name" value="Class_I_gatase-like"/>
</dbReference>
<reference evidence="5" key="1">
    <citation type="journal article" date="2019" name="Int. J. Syst. Evol. Microbiol.">
        <title>The Global Catalogue of Microorganisms (GCM) 10K type strain sequencing project: providing services to taxonomists for standard genome sequencing and annotation.</title>
        <authorList>
            <consortium name="The Broad Institute Genomics Platform"/>
            <consortium name="The Broad Institute Genome Sequencing Center for Infectious Disease"/>
            <person name="Wu L."/>
            <person name="Ma J."/>
        </authorList>
    </citation>
    <scope>NUCLEOTIDE SEQUENCE [LARGE SCALE GENOMIC DNA]</scope>
    <source>
        <strain evidence="5">CCM 8875</strain>
    </source>
</reference>
<keyword evidence="1" id="KW-0472">Membrane</keyword>
<feature type="domain" description="DUF4159" evidence="3">
    <location>
        <begin position="690"/>
        <end position="907"/>
    </location>
</feature>
<dbReference type="Proteomes" id="UP001597302">
    <property type="component" value="Unassembled WGS sequence"/>
</dbReference>
<gene>
    <name evidence="4" type="ORF">ACFQ5P_10710</name>
</gene>
<evidence type="ECO:0000259" key="2">
    <source>
        <dbReference type="Pfam" id="PF07584"/>
    </source>
</evidence>